<evidence type="ECO:0000259" key="9">
    <source>
        <dbReference type="PROSITE" id="PS50846"/>
    </source>
</evidence>
<keyword evidence="2 7" id="KW-0812">Transmembrane</keyword>
<dbReference type="Pfam" id="PF00122">
    <property type="entry name" value="E1-E2_ATPase"/>
    <property type="match status" value="1"/>
</dbReference>
<dbReference type="InterPro" id="IPR036412">
    <property type="entry name" value="HAD-like_sf"/>
</dbReference>
<name>A0A0C3H8H2_OIDMZ</name>
<feature type="transmembrane region" description="Helical" evidence="7">
    <location>
        <begin position="598"/>
        <end position="618"/>
    </location>
</feature>
<dbReference type="InterPro" id="IPR018303">
    <property type="entry name" value="ATPase_P-typ_P_site"/>
</dbReference>
<evidence type="ECO:0000313" key="10">
    <source>
        <dbReference type="EMBL" id="KIM98656.1"/>
    </source>
</evidence>
<dbReference type="PRINTS" id="PR00120">
    <property type="entry name" value="HATPASE"/>
</dbReference>
<dbReference type="Pfam" id="PF00702">
    <property type="entry name" value="Hydrolase"/>
    <property type="match status" value="1"/>
</dbReference>
<dbReference type="CDD" id="cd00371">
    <property type="entry name" value="HMA"/>
    <property type="match status" value="1"/>
</dbReference>
<dbReference type="EMBL" id="KN832880">
    <property type="protein sequence ID" value="KIM98656.1"/>
    <property type="molecule type" value="Genomic_DNA"/>
</dbReference>
<dbReference type="PANTHER" id="PTHR46594">
    <property type="entry name" value="P-TYPE CATION-TRANSPORTING ATPASE"/>
    <property type="match status" value="1"/>
</dbReference>
<feature type="transmembrane region" description="Helical" evidence="7">
    <location>
        <begin position="781"/>
        <end position="803"/>
    </location>
</feature>
<evidence type="ECO:0000256" key="7">
    <source>
        <dbReference type="RuleBase" id="RU362081"/>
    </source>
</evidence>
<dbReference type="PROSITE" id="PS50846">
    <property type="entry name" value="HMA_2"/>
    <property type="match status" value="1"/>
</dbReference>
<dbReference type="SUPFAM" id="SSF81665">
    <property type="entry name" value="Calcium ATPase, transmembrane domain M"/>
    <property type="match status" value="1"/>
</dbReference>
<dbReference type="SFLD" id="SFLDG00002">
    <property type="entry name" value="C1.7:_P-type_atpase_like"/>
    <property type="match status" value="1"/>
</dbReference>
<dbReference type="InterPro" id="IPR023298">
    <property type="entry name" value="ATPase_P-typ_TM_dom_sf"/>
</dbReference>
<dbReference type="Pfam" id="PF00403">
    <property type="entry name" value="HMA"/>
    <property type="match status" value="1"/>
</dbReference>
<dbReference type="PANTHER" id="PTHR46594:SF4">
    <property type="entry name" value="P-TYPE CATION-TRANSPORTING ATPASE"/>
    <property type="match status" value="1"/>
</dbReference>
<dbReference type="Pfam" id="PF24534">
    <property type="entry name" value="HMA_PCA1"/>
    <property type="match status" value="1"/>
</dbReference>
<gene>
    <name evidence="10" type="ORF">OIDMADRAFT_105127</name>
</gene>
<keyword evidence="5 7" id="KW-1133">Transmembrane helix</keyword>
<dbReference type="NCBIfam" id="TIGR01511">
    <property type="entry name" value="ATPase-IB1_Cu"/>
    <property type="match status" value="1"/>
</dbReference>
<dbReference type="NCBIfam" id="TIGR01494">
    <property type="entry name" value="ATPase_P-type"/>
    <property type="match status" value="1"/>
</dbReference>
<dbReference type="OrthoDB" id="432719at2759"/>
<dbReference type="InParanoid" id="A0A0C3H8H2"/>
<feature type="domain" description="HMA" evidence="9">
    <location>
        <begin position="379"/>
        <end position="448"/>
    </location>
</feature>
<dbReference type="AlphaFoldDB" id="A0A0C3H8H2"/>
<proteinExistence type="inferred from homology"/>
<dbReference type="PRINTS" id="PR00119">
    <property type="entry name" value="CATATPASE"/>
</dbReference>
<dbReference type="SUPFAM" id="SSF55008">
    <property type="entry name" value="HMA, heavy metal-associated domain"/>
    <property type="match status" value="1"/>
</dbReference>
<dbReference type="InterPro" id="IPR059000">
    <property type="entry name" value="ATPase_P-type_domA"/>
</dbReference>
<dbReference type="Gene3D" id="3.40.1110.10">
    <property type="entry name" value="Calcium-transporting ATPase, cytoplasmic domain N"/>
    <property type="match status" value="1"/>
</dbReference>
<dbReference type="InterPro" id="IPR023299">
    <property type="entry name" value="ATPase_P-typ_cyto_dom_N"/>
</dbReference>
<feature type="transmembrane region" description="Helical" evidence="7">
    <location>
        <begin position="1123"/>
        <end position="1148"/>
    </location>
</feature>
<dbReference type="NCBIfam" id="TIGR01525">
    <property type="entry name" value="ATPase-IB_hvy"/>
    <property type="match status" value="1"/>
</dbReference>
<protein>
    <recommendedName>
        <fullName evidence="9">HMA domain-containing protein</fullName>
    </recommendedName>
</protein>
<dbReference type="InterPro" id="IPR001757">
    <property type="entry name" value="P_typ_ATPase"/>
</dbReference>
<evidence type="ECO:0000256" key="3">
    <source>
        <dbReference type="ARBA" id="ARBA00022723"/>
    </source>
</evidence>
<sequence>MSCSTGAVVERRDPSTIRQRTCTRSACNSSSPSPENRCCDDNCLVEIARRDCKNEHNHQNKLPSSSQSSIPLLSDEEPCESHLSKAKAAYSEILNNIGCICKVLLSLNLESCCAQETGTARRKSSEKEGLLAEMRRTSSRRSFLKSVGDTSCAGDSCCSPRKGESVDAVTKVSACCSSPPEQTGTDIGMNASATKAGSTRGVKADPKHAKEGLDCCGEETSFVDDQAPALDCGKGCSSEPSVEPAITVKSAIGCSNGCCFESAVEPIVVTAPLDDCRKGCCSEPISTPSDRQSSLDGCCSTGVEARNHTTLGVEEANGRKIGCQDVSNPTGKRPATEEACCSKTKSGGNQCSQDIEVLPYTSSASADQVDLEKGDLEVEHLIISVQGMTCTGCEKSLSKALISMPAVSNIKTSLVLGRAEFDLRASSTDISVAETIKTLEKMTGFTCSKMTLSGHELDLTVEDPTLFIGDKDLPYGISDIAVLDSRTIRVTYHPEVLGARDLTGNPFFELAKLAPMADPPLVTSGRAHLRLMLFKTLVSTVLTIPVLVMAWAKLPPREIAYATASLVLATIVQVYIAGPWYISAFKALFFSHLVEVDFLVVLSTSTAYIYSIIAYAFLASEKPLSTGSFFETSTLLVTLIMVGRLVTSLARQRAVESISIESLQPSTAILVDPKSDSRDEIDARLLQYGDVFAVLPDSSIATDGTVISGISDVDESMITGEGTLVPKQPGSPVVAGSINHSGTLLIRLTRLMGDNTIKAIGLMVDEAKSSRAKFQDIADRVAAYFVPVILVLTVIVFIVWVGVGKGIRDYSTTTACINAMTYAISALIVSCPCAIGLAVPMVLVIAGGVAAKNGVIFKSAETIEKARNISHVVFDKTGTLTQGLLAVGREIYPTGEGTTLGPMILGLTSSSKHPVSTAIAAHVKSTVTKADELKNVTSIAGCGIEATWGEENIRAGNPYWLGVENLPAVKNILPSGLTIFCITINESLVAVYGLKDSLRPDTRAVINELKRRNIEVSIVSGDNEESVKSISRILDLPESHVRFRCTPADKQAYIKEISTAKNTVMFCGDGTNDAVALAQASIGLHVSGGTDIAQSAADTVLIRPALGGVIVLIDLSKAFYQRVVFNFAWSFFYNTFAILLAAGAFPTARIPPQYAGLGEIVSVLPVIAIGVQLRWAKFTNFKV</sequence>
<dbReference type="Gene3D" id="3.40.50.1000">
    <property type="entry name" value="HAD superfamily/HAD-like"/>
    <property type="match status" value="1"/>
</dbReference>
<evidence type="ECO:0000256" key="4">
    <source>
        <dbReference type="ARBA" id="ARBA00022967"/>
    </source>
</evidence>
<accession>A0A0C3H8H2</accession>
<feature type="compositionally biased region" description="Polar residues" evidence="8">
    <location>
        <begin position="186"/>
        <end position="197"/>
    </location>
</feature>
<reference evidence="11" key="2">
    <citation type="submission" date="2015-01" db="EMBL/GenBank/DDBJ databases">
        <title>Evolutionary Origins and Diversification of the Mycorrhizal Mutualists.</title>
        <authorList>
            <consortium name="DOE Joint Genome Institute"/>
            <consortium name="Mycorrhizal Genomics Consortium"/>
            <person name="Kohler A."/>
            <person name="Kuo A."/>
            <person name="Nagy L.G."/>
            <person name="Floudas D."/>
            <person name="Copeland A."/>
            <person name="Barry K.W."/>
            <person name="Cichocki N."/>
            <person name="Veneault-Fourrey C."/>
            <person name="LaButti K."/>
            <person name="Lindquist E.A."/>
            <person name="Lipzen A."/>
            <person name="Lundell T."/>
            <person name="Morin E."/>
            <person name="Murat C."/>
            <person name="Riley R."/>
            <person name="Ohm R."/>
            <person name="Sun H."/>
            <person name="Tunlid A."/>
            <person name="Henrissat B."/>
            <person name="Grigoriev I.V."/>
            <person name="Hibbett D.S."/>
            <person name="Martin F."/>
        </authorList>
    </citation>
    <scope>NUCLEOTIDE SEQUENCE [LARGE SCALE GENOMIC DNA]</scope>
    <source>
        <strain evidence="11">Zn</strain>
    </source>
</reference>
<dbReference type="InterPro" id="IPR027256">
    <property type="entry name" value="P-typ_ATPase_IB"/>
</dbReference>
<dbReference type="InterPro" id="IPR023214">
    <property type="entry name" value="HAD_sf"/>
</dbReference>
<feature type="region of interest" description="Disordered" evidence="8">
    <location>
        <begin position="186"/>
        <end position="205"/>
    </location>
</feature>
<dbReference type="SUPFAM" id="SSF56784">
    <property type="entry name" value="HAD-like"/>
    <property type="match status" value="1"/>
</dbReference>
<keyword evidence="7" id="KW-0067">ATP-binding</keyword>
<evidence type="ECO:0000256" key="8">
    <source>
        <dbReference type="SAM" id="MobiDB-lite"/>
    </source>
</evidence>
<evidence type="ECO:0000256" key="6">
    <source>
        <dbReference type="ARBA" id="ARBA00023136"/>
    </source>
</evidence>
<dbReference type="SFLD" id="SFLDF00027">
    <property type="entry name" value="p-type_atpase"/>
    <property type="match status" value="1"/>
</dbReference>
<keyword evidence="7" id="KW-0547">Nucleotide-binding</keyword>
<comment type="subcellular location">
    <subcellularLocation>
        <location evidence="1 7">Membrane</location>
    </subcellularLocation>
</comment>
<dbReference type="HOGENOM" id="CLU_001771_0_0_1"/>
<dbReference type="SFLD" id="SFLDS00003">
    <property type="entry name" value="Haloacid_Dehalogenase"/>
    <property type="match status" value="1"/>
</dbReference>
<feature type="transmembrane region" description="Helical" evidence="7">
    <location>
        <begin position="823"/>
        <end position="849"/>
    </location>
</feature>
<feature type="transmembrane region" description="Helical" evidence="7">
    <location>
        <begin position="1154"/>
        <end position="1173"/>
    </location>
</feature>
<dbReference type="GO" id="GO:0016020">
    <property type="term" value="C:membrane"/>
    <property type="evidence" value="ECO:0007669"/>
    <property type="project" value="UniProtKB-SubCell"/>
</dbReference>
<reference evidence="10 11" key="1">
    <citation type="submission" date="2014-04" db="EMBL/GenBank/DDBJ databases">
        <authorList>
            <consortium name="DOE Joint Genome Institute"/>
            <person name="Kuo A."/>
            <person name="Martino E."/>
            <person name="Perotto S."/>
            <person name="Kohler A."/>
            <person name="Nagy L.G."/>
            <person name="Floudas D."/>
            <person name="Copeland A."/>
            <person name="Barry K.W."/>
            <person name="Cichocki N."/>
            <person name="Veneault-Fourrey C."/>
            <person name="LaButti K."/>
            <person name="Lindquist E.A."/>
            <person name="Lipzen A."/>
            <person name="Lundell T."/>
            <person name="Morin E."/>
            <person name="Murat C."/>
            <person name="Sun H."/>
            <person name="Tunlid A."/>
            <person name="Henrissat B."/>
            <person name="Grigoriev I.V."/>
            <person name="Hibbett D.S."/>
            <person name="Martin F."/>
            <person name="Nordberg H.P."/>
            <person name="Cantor M.N."/>
            <person name="Hua S.X."/>
        </authorList>
    </citation>
    <scope>NUCLEOTIDE SEQUENCE [LARGE SCALE GENOMIC DNA]</scope>
    <source>
        <strain evidence="10 11">Zn</strain>
    </source>
</reference>
<dbReference type="InterPro" id="IPR056236">
    <property type="entry name" value="HMA_PCA1"/>
</dbReference>
<dbReference type="InterPro" id="IPR036163">
    <property type="entry name" value="HMA_dom_sf"/>
</dbReference>
<keyword evidence="6 7" id="KW-0472">Membrane</keyword>
<keyword evidence="3 7" id="KW-0479">Metal-binding</keyword>
<evidence type="ECO:0000256" key="2">
    <source>
        <dbReference type="ARBA" id="ARBA00022692"/>
    </source>
</evidence>
<organism evidence="10 11">
    <name type="scientific">Oidiodendron maius (strain Zn)</name>
    <dbReference type="NCBI Taxonomy" id="913774"/>
    <lineage>
        <taxon>Eukaryota</taxon>
        <taxon>Fungi</taxon>
        <taxon>Dikarya</taxon>
        <taxon>Ascomycota</taxon>
        <taxon>Pezizomycotina</taxon>
        <taxon>Leotiomycetes</taxon>
        <taxon>Leotiomycetes incertae sedis</taxon>
        <taxon>Myxotrichaceae</taxon>
        <taxon>Oidiodendron</taxon>
    </lineage>
</organism>
<dbReference type="Proteomes" id="UP000054321">
    <property type="component" value="Unassembled WGS sequence"/>
</dbReference>
<dbReference type="InterPro" id="IPR008250">
    <property type="entry name" value="ATPase_P-typ_transduc_dom_A_sf"/>
</dbReference>
<dbReference type="FunFam" id="2.70.150.10:FF:000002">
    <property type="entry name" value="Copper-transporting ATPase 1, putative"/>
    <property type="match status" value="1"/>
</dbReference>
<dbReference type="InterPro" id="IPR044492">
    <property type="entry name" value="P_typ_ATPase_HD_dom"/>
</dbReference>
<dbReference type="GO" id="GO:0005524">
    <property type="term" value="F:ATP binding"/>
    <property type="evidence" value="ECO:0007669"/>
    <property type="project" value="UniProtKB-UniRule"/>
</dbReference>
<dbReference type="Gene3D" id="2.70.150.10">
    <property type="entry name" value="Calcium-transporting ATPase, cytoplasmic transduction domain A"/>
    <property type="match status" value="1"/>
</dbReference>
<feature type="transmembrane region" description="Helical" evidence="7">
    <location>
        <begin position="532"/>
        <end position="552"/>
    </location>
</feature>
<dbReference type="GO" id="GO:0016887">
    <property type="term" value="F:ATP hydrolysis activity"/>
    <property type="evidence" value="ECO:0007669"/>
    <property type="project" value="InterPro"/>
</dbReference>
<comment type="similarity">
    <text evidence="7">Belongs to the cation transport ATPase (P-type) (TC 3.A.3) family. Type IB subfamily.</text>
</comment>
<dbReference type="PROSITE" id="PS00154">
    <property type="entry name" value="ATPASE_E1_E2"/>
    <property type="match status" value="1"/>
</dbReference>
<evidence type="ECO:0000256" key="5">
    <source>
        <dbReference type="ARBA" id="ARBA00022989"/>
    </source>
</evidence>
<dbReference type="SUPFAM" id="SSF81653">
    <property type="entry name" value="Calcium ATPase, transduction domain A"/>
    <property type="match status" value="1"/>
</dbReference>
<dbReference type="FunCoup" id="A0A0C3H8H2">
    <property type="interactions" value="22"/>
</dbReference>
<dbReference type="InterPro" id="IPR006121">
    <property type="entry name" value="HMA_dom"/>
</dbReference>
<dbReference type="GO" id="GO:0019829">
    <property type="term" value="F:ATPase-coupled monoatomic cation transmembrane transporter activity"/>
    <property type="evidence" value="ECO:0007669"/>
    <property type="project" value="InterPro"/>
</dbReference>
<dbReference type="Gene3D" id="3.30.70.100">
    <property type="match status" value="1"/>
</dbReference>
<dbReference type="STRING" id="913774.A0A0C3H8H2"/>
<keyword evidence="4" id="KW-1278">Translocase</keyword>
<dbReference type="GO" id="GO:0030003">
    <property type="term" value="P:intracellular monoatomic cation homeostasis"/>
    <property type="evidence" value="ECO:0007669"/>
    <property type="project" value="UniProtKB-ARBA"/>
</dbReference>
<evidence type="ECO:0000313" key="11">
    <source>
        <dbReference type="Proteomes" id="UP000054321"/>
    </source>
</evidence>
<feature type="transmembrane region" description="Helical" evidence="7">
    <location>
        <begin position="559"/>
        <end position="578"/>
    </location>
</feature>
<keyword evidence="11" id="KW-1185">Reference proteome</keyword>
<dbReference type="GO" id="GO:0046872">
    <property type="term" value="F:metal ion binding"/>
    <property type="evidence" value="ECO:0007669"/>
    <property type="project" value="UniProtKB-KW"/>
</dbReference>
<evidence type="ECO:0000256" key="1">
    <source>
        <dbReference type="ARBA" id="ARBA00004370"/>
    </source>
</evidence>